<dbReference type="Proteomes" id="UP001214530">
    <property type="component" value="Chromosome"/>
</dbReference>
<feature type="chain" id="PRO_5042612628" description="DUF2490 domain-containing protein" evidence="1">
    <location>
        <begin position="21"/>
        <end position="275"/>
    </location>
</feature>
<evidence type="ECO:0000313" key="3">
    <source>
        <dbReference type="Proteomes" id="UP001214530"/>
    </source>
</evidence>
<protein>
    <recommendedName>
        <fullName evidence="4">DUF2490 domain-containing protein</fullName>
    </recommendedName>
</protein>
<reference evidence="2" key="1">
    <citation type="submission" date="2023-03" db="EMBL/GenBank/DDBJ databases">
        <title>Andean soil-derived lignocellulolytic bacterial consortium as a source of novel taxa and putative plastic-active enzymes.</title>
        <authorList>
            <person name="Diaz-Garcia L."/>
            <person name="Chuvochina M."/>
            <person name="Feuerriegel G."/>
            <person name="Bunk B."/>
            <person name="Sproer C."/>
            <person name="Streit W.R."/>
            <person name="Rodriguez L.M."/>
            <person name="Overmann J."/>
            <person name="Jimenez D.J."/>
        </authorList>
    </citation>
    <scope>NUCLEOTIDE SEQUENCE</scope>
    <source>
        <strain evidence="2">MAG 3858</strain>
    </source>
</reference>
<name>A0AAJ5W7Z7_9SPHI</name>
<gene>
    <name evidence="2" type="ORF">P0Y49_18440</name>
</gene>
<dbReference type="AlphaFoldDB" id="A0AAJ5W7Z7"/>
<feature type="signal peptide" evidence="1">
    <location>
        <begin position="1"/>
        <end position="20"/>
    </location>
</feature>
<dbReference type="EMBL" id="CP119313">
    <property type="protein sequence ID" value="WEK18760.1"/>
    <property type="molecule type" value="Genomic_DNA"/>
</dbReference>
<evidence type="ECO:0008006" key="4">
    <source>
        <dbReference type="Google" id="ProtNLM"/>
    </source>
</evidence>
<evidence type="ECO:0000256" key="1">
    <source>
        <dbReference type="SAM" id="SignalP"/>
    </source>
</evidence>
<evidence type="ECO:0000313" key="2">
    <source>
        <dbReference type="EMBL" id="WEK18760.1"/>
    </source>
</evidence>
<proteinExistence type="predicted"/>
<accession>A0AAJ5W7Z7</accession>
<keyword evidence="1" id="KW-0732">Signal</keyword>
<sequence>MKKITFSLIFVTCLSSTVFAQISPPGLGRVQAASWFVIALRQGLDSANKKQSVTYLGIGRTSEPTGDGNPFKKQAIFVLNQEFYNHYSKNWQYSYALSYRRQNQYEDIPPYDKASPSIEQEFRVYGRYSYLLSSPRFKWVNTLRQEFRKFFDPNFNKVEENFQLRTRFKTQLTANVDEKKVHRIISSAEALFSVSKDNFPEKSWGKFGYREARFCLYYSVAPTKGPFVFDVGYMNDLLGKGSSIHDAHYIALDIIWENPFGKIKLKKNPANDQLD</sequence>
<organism evidence="2 3">
    <name type="scientific">Candidatus Pedobacter colombiensis</name>
    <dbReference type="NCBI Taxonomy" id="3121371"/>
    <lineage>
        <taxon>Bacteria</taxon>
        <taxon>Pseudomonadati</taxon>
        <taxon>Bacteroidota</taxon>
        <taxon>Sphingobacteriia</taxon>
        <taxon>Sphingobacteriales</taxon>
        <taxon>Sphingobacteriaceae</taxon>
        <taxon>Pedobacter</taxon>
    </lineage>
</organism>